<dbReference type="NCBIfam" id="NF003967">
    <property type="entry name" value="PRK05461.1"/>
    <property type="match status" value="1"/>
</dbReference>
<accession>A0A892ZJ08</accession>
<dbReference type="InterPro" id="IPR007474">
    <property type="entry name" value="ApaG_domain"/>
</dbReference>
<feature type="domain" description="ApaG" evidence="1">
    <location>
        <begin position="1"/>
        <end position="121"/>
    </location>
</feature>
<sequence length="121" mass="13739">MNIHIRVDTEFLPEHSDLLRDSYAFAYHITIENHDEEPVTLRNRHWEITDALGKTDTVDGAGVVGEEPLLMPGAGFSYTSGARLHTPWGNMVGRYEFERQDGSRFWAPIPAFELKAPLTLQ</sequence>
<dbReference type="PROSITE" id="PS51087">
    <property type="entry name" value="APAG"/>
    <property type="match status" value="1"/>
</dbReference>
<dbReference type="PANTHER" id="PTHR14289:SF16">
    <property type="entry name" value="POLYMERASE DELTA-INTERACTING PROTEIN 2"/>
    <property type="match status" value="1"/>
</dbReference>
<proteinExistence type="predicted"/>
<evidence type="ECO:0000313" key="2">
    <source>
        <dbReference type="EMBL" id="QRQ81817.1"/>
    </source>
</evidence>
<gene>
    <name evidence="2" type="primary">apaG</name>
    <name evidence="2" type="ORF">JQU52_14340</name>
</gene>
<dbReference type="GO" id="GO:0070987">
    <property type="term" value="P:error-free translesion synthesis"/>
    <property type="evidence" value="ECO:0007669"/>
    <property type="project" value="TreeGrafter"/>
</dbReference>
<reference evidence="2" key="1">
    <citation type="submission" date="2021-02" db="EMBL/GenBank/DDBJ databases">
        <title>Neisseriaceae sp. 26B isolated from the cloaca of a Common Toad-headed Turtle (Mesoclemmys nasuta).</title>
        <authorList>
            <person name="Spergser J."/>
            <person name="Busse H.-J."/>
        </authorList>
    </citation>
    <scope>NUCLEOTIDE SEQUENCE</scope>
    <source>
        <strain evidence="2">26B</strain>
    </source>
</reference>
<protein>
    <submittedName>
        <fullName evidence="2">Co2+/Mg2+ efflux protein ApaG</fullName>
    </submittedName>
</protein>
<evidence type="ECO:0000259" key="1">
    <source>
        <dbReference type="PROSITE" id="PS51087"/>
    </source>
</evidence>
<dbReference type="InterPro" id="IPR036767">
    <property type="entry name" value="ApaG_sf"/>
</dbReference>
<dbReference type="SUPFAM" id="SSF110069">
    <property type="entry name" value="ApaG-like"/>
    <property type="match status" value="1"/>
</dbReference>
<evidence type="ECO:0000313" key="3">
    <source>
        <dbReference type="Proteomes" id="UP000653156"/>
    </source>
</evidence>
<dbReference type="KEGG" id="ptes:JQU52_14340"/>
<dbReference type="EMBL" id="CP069798">
    <property type="protein sequence ID" value="QRQ81817.1"/>
    <property type="molecule type" value="Genomic_DNA"/>
</dbReference>
<dbReference type="Proteomes" id="UP000653156">
    <property type="component" value="Chromosome"/>
</dbReference>
<organism evidence="2 3">
    <name type="scientific">Paralysiella testudinis</name>
    <dbReference type="NCBI Taxonomy" id="2809020"/>
    <lineage>
        <taxon>Bacteria</taxon>
        <taxon>Pseudomonadati</taxon>
        <taxon>Pseudomonadota</taxon>
        <taxon>Betaproteobacteria</taxon>
        <taxon>Neisseriales</taxon>
        <taxon>Neisseriaceae</taxon>
        <taxon>Paralysiella</taxon>
    </lineage>
</organism>
<dbReference type="RefSeq" id="WP_230339119.1">
    <property type="nucleotide sequence ID" value="NZ_CP069798.1"/>
</dbReference>
<dbReference type="PANTHER" id="PTHR14289">
    <property type="entry name" value="F-BOX ONLY PROTEIN 3"/>
    <property type="match status" value="1"/>
</dbReference>
<dbReference type="Pfam" id="PF04379">
    <property type="entry name" value="DUF525"/>
    <property type="match status" value="1"/>
</dbReference>
<name>A0A892ZJ08_9NEIS</name>
<keyword evidence="3" id="KW-1185">Reference proteome</keyword>
<dbReference type="Gene3D" id="2.60.40.1470">
    <property type="entry name" value="ApaG domain"/>
    <property type="match status" value="1"/>
</dbReference>
<dbReference type="AlphaFoldDB" id="A0A892ZJ08"/>